<dbReference type="EMBL" id="VSSB01000001">
    <property type="protein sequence ID" value="TYL52887.1"/>
    <property type="molecule type" value="Genomic_DNA"/>
</dbReference>
<organism evidence="2 3">
    <name type="scientific">Agromyces mariniharenae</name>
    <dbReference type="NCBI Taxonomy" id="2604423"/>
    <lineage>
        <taxon>Bacteria</taxon>
        <taxon>Bacillati</taxon>
        <taxon>Actinomycetota</taxon>
        <taxon>Actinomycetes</taxon>
        <taxon>Micrococcales</taxon>
        <taxon>Microbacteriaceae</taxon>
        <taxon>Agromyces</taxon>
    </lineage>
</organism>
<dbReference type="InterPro" id="IPR002925">
    <property type="entry name" value="Dienelactn_hydro"/>
</dbReference>
<dbReference type="GO" id="GO:0016787">
    <property type="term" value="F:hydrolase activity"/>
    <property type="evidence" value="ECO:0007669"/>
    <property type="project" value="UniProtKB-KW"/>
</dbReference>
<proteinExistence type="predicted"/>
<dbReference type="InterPro" id="IPR051049">
    <property type="entry name" value="Dienelactone_hydrolase-like"/>
</dbReference>
<dbReference type="Proteomes" id="UP000325243">
    <property type="component" value="Unassembled WGS sequence"/>
</dbReference>
<accession>A0A5S4V199</accession>
<evidence type="ECO:0000313" key="3">
    <source>
        <dbReference type="Proteomes" id="UP000325243"/>
    </source>
</evidence>
<name>A0A5S4V199_9MICO</name>
<dbReference type="Gene3D" id="3.40.50.1820">
    <property type="entry name" value="alpha/beta hydrolase"/>
    <property type="match status" value="1"/>
</dbReference>
<keyword evidence="3" id="KW-1185">Reference proteome</keyword>
<dbReference type="SUPFAM" id="SSF53474">
    <property type="entry name" value="alpha/beta-Hydrolases"/>
    <property type="match status" value="1"/>
</dbReference>
<dbReference type="AlphaFoldDB" id="A0A5S4V199"/>
<comment type="caution">
    <text evidence="2">The sequence shown here is derived from an EMBL/GenBank/DDBJ whole genome shotgun (WGS) entry which is preliminary data.</text>
</comment>
<dbReference type="PANTHER" id="PTHR46623">
    <property type="entry name" value="CARBOXYMETHYLENEBUTENOLIDASE-RELATED"/>
    <property type="match status" value="1"/>
</dbReference>
<dbReference type="Pfam" id="PF01738">
    <property type="entry name" value="DLH"/>
    <property type="match status" value="1"/>
</dbReference>
<evidence type="ECO:0000313" key="2">
    <source>
        <dbReference type="EMBL" id="TYL52887.1"/>
    </source>
</evidence>
<evidence type="ECO:0000259" key="1">
    <source>
        <dbReference type="Pfam" id="PF01738"/>
    </source>
</evidence>
<dbReference type="InterPro" id="IPR029058">
    <property type="entry name" value="AB_hydrolase_fold"/>
</dbReference>
<dbReference type="RefSeq" id="WP_148732350.1">
    <property type="nucleotide sequence ID" value="NZ_VSSB01000001.1"/>
</dbReference>
<gene>
    <name evidence="2" type="ORF">FYC51_03905</name>
</gene>
<keyword evidence="2" id="KW-0378">Hydrolase</keyword>
<reference evidence="2 3" key="1">
    <citation type="submission" date="2019-08" db="EMBL/GenBank/DDBJ databases">
        <authorList>
            <person name="Hu J."/>
        </authorList>
    </citation>
    <scope>NUCLEOTIDE SEQUENCE [LARGE SCALE GENOMIC DNA]</scope>
    <source>
        <strain evidence="2 3">NEAU-184</strain>
    </source>
</reference>
<feature type="domain" description="Dienelactone hydrolase" evidence="1">
    <location>
        <begin position="4"/>
        <end position="189"/>
    </location>
</feature>
<sequence length="191" mass="20717">MADVLLFHHALGPTDGLRAFADELREAGHTVHTPDLFEGRTFGTIEEGVGYAREVGWDEIMARGERAAEALPNELVYGGFSLGVMPAQMLAQNRPGARGALFFYSCVPPEEFGEWPTGLPAQIHGADADPIFMEEGDVDAARALVASVDDAELFLYPSDQHYFADSSLPGYDADAAKLLTQRVLAFLARTD</sequence>
<protein>
    <submittedName>
        <fullName evidence="2">Dienelactone hydrolase</fullName>
    </submittedName>
</protein>
<dbReference type="PANTHER" id="PTHR46623:SF6">
    <property type="entry name" value="ALPHA_BETA-HYDROLASES SUPERFAMILY PROTEIN"/>
    <property type="match status" value="1"/>
</dbReference>